<evidence type="ECO:0000259" key="1">
    <source>
        <dbReference type="SMART" id="SM00849"/>
    </source>
</evidence>
<accession>A0AAV3T7Q5</accession>
<keyword evidence="3" id="KW-1185">Reference proteome</keyword>
<evidence type="ECO:0000313" key="3">
    <source>
        <dbReference type="Proteomes" id="UP001500420"/>
    </source>
</evidence>
<dbReference type="Gene3D" id="3.60.15.10">
    <property type="entry name" value="Ribonuclease Z/Hydroxyacylglutathione hydrolase-like"/>
    <property type="match status" value="1"/>
</dbReference>
<dbReference type="InterPro" id="IPR036866">
    <property type="entry name" value="RibonucZ/Hydroxyglut_hydro"/>
</dbReference>
<dbReference type="SMART" id="SM00849">
    <property type="entry name" value="Lactamase_B"/>
    <property type="match status" value="1"/>
</dbReference>
<dbReference type="InterPro" id="IPR001279">
    <property type="entry name" value="Metallo-B-lactamas"/>
</dbReference>
<dbReference type="PANTHER" id="PTHR42663:SF6">
    <property type="entry name" value="HYDROLASE C777.06C-RELATED"/>
    <property type="match status" value="1"/>
</dbReference>
<evidence type="ECO:0000313" key="2">
    <source>
        <dbReference type="EMBL" id="GAA0665846.1"/>
    </source>
</evidence>
<dbReference type="Proteomes" id="UP001500420">
    <property type="component" value="Unassembled WGS sequence"/>
</dbReference>
<dbReference type="AlphaFoldDB" id="A0AAV3T7Q5"/>
<protein>
    <submittedName>
        <fullName evidence="2">MBL fold metallo-hydrolase</fullName>
    </submittedName>
</protein>
<proteinExistence type="predicted"/>
<sequence>MNVTLLGSGEMTGVPPMFTDLESIGAERRRRRPGLLVETAAATVMLDVSPDVREQVLEAQIDTLDAAFVTHFHHDHAGGIDDLGLLVPHVGTDVRMTETAISHLRNEREYLVDDIDVETIQHGDQVTVGDLTVVPFPVAHGRPEFDTVGFAVYHEGTKVVYAPDVERFCPDRPAGAEYRDADLLFVEGSPILQEDLYDEIDFVEIVGEAAADRTVLVHVNEFFDGPTETMVETAEEHGFELGQDFETYLG</sequence>
<dbReference type="EMBL" id="BAAADV010000001">
    <property type="protein sequence ID" value="GAA0665846.1"/>
    <property type="molecule type" value="Genomic_DNA"/>
</dbReference>
<comment type="caution">
    <text evidence="2">The sequence shown here is derived from an EMBL/GenBank/DDBJ whole genome shotgun (WGS) entry which is preliminary data.</text>
</comment>
<dbReference type="PANTHER" id="PTHR42663">
    <property type="entry name" value="HYDROLASE C777.06C-RELATED-RELATED"/>
    <property type="match status" value="1"/>
</dbReference>
<organism evidence="2 3">
    <name type="scientific">Natronoarchaeum mannanilyticum</name>
    <dbReference type="NCBI Taxonomy" id="926360"/>
    <lineage>
        <taxon>Archaea</taxon>
        <taxon>Methanobacteriati</taxon>
        <taxon>Methanobacteriota</taxon>
        <taxon>Stenosarchaea group</taxon>
        <taxon>Halobacteria</taxon>
        <taxon>Halobacteriales</taxon>
        <taxon>Natronoarchaeaceae</taxon>
    </lineage>
</organism>
<reference evidence="2 3" key="1">
    <citation type="journal article" date="2019" name="Int. J. Syst. Evol. Microbiol.">
        <title>The Global Catalogue of Microorganisms (GCM) 10K type strain sequencing project: providing services to taxonomists for standard genome sequencing and annotation.</title>
        <authorList>
            <consortium name="The Broad Institute Genomics Platform"/>
            <consortium name="The Broad Institute Genome Sequencing Center for Infectious Disease"/>
            <person name="Wu L."/>
            <person name="Ma J."/>
        </authorList>
    </citation>
    <scope>NUCLEOTIDE SEQUENCE [LARGE SCALE GENOMIC DNA]</scope>
    <source>
        <strain evidence="2 3">JCM 16328</strain>
    </source>
</reference>
<dbReference type="RefSeq" id="WP_343772667.1">
    <property type="nucleotide sequence ID" value="NZ_BAAADV010000001.1"/>
</dbReference>
<gene>
    <name evidence="2" type="ORF">GCM10009020_08740</name>
</gene>
<feature type="domain" description="Metallo-beta-lactamase" evidence="1">
    <location>
        <begin position="31"/>
        <end position="218"/>
    </location>
</feature>
<name>A0AAV3T7Q5_9EURY</name>
<dbReference type="SUPFAM" id="SSF56281">
    <property type="entry name" value="Metallo-hydrolase/oxidoreductase"/>
    <property type="match status" value="1"/>
</dbReference>
<dbReference type="Pfam" id="PF12706">
    <property type="entry name" value="Lactamase_B_2"/>
    <property type="match status" value="1"/>
</dbReference>